<feature type="transmembrane region" description="Helical" evidence="6">
    <location>
        <begin position="193"/>
        <end position="215"/>
    </location>
</feature>
<evidence type="ECO:0000313" key="8">
    <source>
        <dbReference type="EMBL" id="MBB6211586.1"/>
    </source>
</evidence>
<evidence type="ECO:0000256" key="2">
    <source>
        <dbReference type="ARBA" id="ARBA00007362"/>
    </source>
</evidence>
<comment type="subcellular location">
    <subcellularLocation>
        <location evidence="1">Membrane</location>
        <topology evidence="1">Multi-pass membrane protein</topology>
    </subcellularLocation>
</comment>
<dbReference type="EMBL" id="JACIIX010000012">
    <property type="protein sequence ID" value="MBB6211586.1"/>
    <property type="molecule type" value="Genomic_DNA"/>
</dbReference>
<evidence type="ECO:0000256" key="4">
    <source>
        <dbReference type="ARBA" id="ARBA00022989"/>
    </source>
</evidence>
<feature type="transmembrane region" description="Helical" evidence="6">
    <location>
        <begin position="77"/>
        <end position="97"/>
    </location>
</feature>
<dbReference type="InterPro" id="IPR050638">
    <property type="entry name" value="AA-Vitamin_Transporters"/>
</dbReference>
<comment type="caution">
    <text evidence="8">The sequence shown here is derived from an EMBL/GenBank/DDBJ whole genome shotgun (WGS) entry which is preliminary data.</text>
</comment>
<keyword evidence="9" id="KW-1185">Reference proteome</keyword>
<dbReference type="PANTHER" id="PTHR32322:SF2">
    <property type="entry name" value="EAMA DOMAIN-CONTAINING PROTEIN"/>
    <property type="match status" value="1"/>
</dbReference>
<gene>
    <name evidence="8" type="ORF">FHS48_003027</name>
</gene>
<dbReference type="InterPro" id="IPR000620">
    <property type="entry name" value="EamA_dom"/>
</dbReference>
<keyword evidence="5 6" id="KW-0472">Membrane</keyword>
<comment type="similarity">
    <text evidence="2">Belongs to the EamA transporter family.</text>
</comment>
<feature type="transmembrane region" description="Helical" evidence="6">
    <location>
        <begin position="227"/>
        <end position="248"/>
    </location>
</feature>
<name>A0A7W9ZHI5_NOVIT</name>
<evidence type="ECO:0000313" key="9">
    <source>
        <dbReference type="Proteomes" id="UP000544872"/>
    </source>
</evidence>
<evidence type="ECO:0000256" key="5">
    <source>
        <dbReference type="ARBA" id="ARBA00023136"/>
    </source>
</evidence>
<evidence type="ECO:0000256" key="6">
    <source>
        <dbReference type="SAM" id="Phobius"/>
    </source>
</evidence>
<dbReference type="RefSeq" id="WP_184264495.1">
    <property type="nucleotide sequence ID" value="NZ_JACIIX010000012.1"/>
</dbReference>
<feature type="domain" description="EamA" evidence="7">
    <location>
        <begin position="163"/>
        <end position="294"/>
    </location>
</feature>
<dbReference type="Pfam" id="PF00892">
    <property type="entry name" value="EamA"/>
    <property type="match status" value="1"/>
</dbReference>
<dbReference type="AlphaFoldDB" id="A0A7W9ZHI5"/>
<feature type="transmembrane region" description="Helical" evidence="6">
    <location>
        <begin position="268"/>
        <end position="299"/>
    </location>
</feature>
<accession>A0A7W9ZHI5</accession>
<sequence>MSAAFPSSAPVRTGLLLGTLGVVLFSLTLPVTRLSILLSGLSPLGVTLIRLDVAIVLAAVFLAAARARLPDPALLRDLLAVAGGAVIGFPLFMAYGVTLFPADQSPASHAIVVNGLLPFATAVAATVLCGDRPSPGFWLVALAGSGCVVGYALTLGGGAFSVGDLAMAAAVLSAATGYACGSRLSRRLPSWQVICWAVLLCAPVALPLTLALPWIDGPIPAQAWSLPSVTSLLYLGAISQLIGFFAWYRGLSLGGTARVSQVQLLQPFLSLLGAAVLLNEVLTPLTLIMTVVVATLVMIGKRMPVRVG</sequence>
<evidence type="ECO:0000256" key="1">
    <source>
        <dbReference type="ARBA" id="ARBA00004141"/>
    </source>
</evidence>
<dbReference type="PANTHER" id="PTHR32322">
    <property type="entry name" value="INNER MEMBRANE TRANSPORTER"/>
    <property type="match status" value="1"/>
</dbReference>
<protein>
    <submittedName>
        <fullName evidence="8">Drug/metabolite transporter (DMT)-like permease</fullName>
    </submittedName>
</protein>
<dbReference type="GO" id="GO:0016020">
    <property type="term" value="C:membrane"/>
    <property type="evidence" value="ECO:0007669"/>
    <property type="project" value="UniProtKB-SubCell"/>
</dbReference>
<keyword evidence="4 6" id="KW-1133">Transmembrane helix</keyword>
<dbReference type="InterPro" id="IPR037185">
    <property type="entry name" value="EmrE-like"/>
</dbReference>
<organism evidence="8 9">
    <name type="scientific">Novispirillum itersonii</name>
    <name type="common">Aquaspirillum itersonii</name>
    <dbReference type="NCBI Taxonomy" id="189"/>
    <lineage>
        <taxon>Bacteria</taxon>
        <taxon>Pseudomonadati</taxon>
        <taxon>Pseudomonadota</taxon>
        <taxon>Alphaproteobacteria</taxon>
        <taxon>Rhodospirillales</taxon>
        <taxon>Novispirillaceae</taxon>
        <taxon>Novispirillum</taxon>
    </lineage>
</organism>
<dbReference type="SUPFAM" id="SSF103481">
    <property type="entry name" value="Multidrug resistance efflux transporter EmrE"/>
    <property type="match status" value="1"/>
</dbReference>
<feature type="transmembrane region" description="Helical" evidence="6">
    <location>
        <begin position="109"/>
        <end position="129"/>
    </location>
</feature>
<feature type="transmembrane region" description="Helical" evidence="6">
    <location>
        <begin position="159"/>
        <end position="181"/>
    </location>
</feature>
<feature type="transmembrane region" description="Helical" evidence="6">
    <location>
        <begin position="44"/>
        <end position="65"/>
    </location>
</feature>
<dbReference type="Proteomes" id="UP000544872">
    <property type="component" value="Unassembled WGS sequence"/>
</dbReference>
<evidence type="ECO:0000256" key="3">
    <source>
        <dbReference type="ARBA" id="ARBA00022692"/>
    </source>
</evidence>
<proteinExistence type="inferred from homology"/>
<keyword evidence="3 6" id="KW-0812">Transmembrane</keyword>
<evidence type="ECO:0000259" key="7">
    <source>
        <dbReference type="Pfam" id="PF00892"/>
    </source>
</evidence>
<feature type="transmembrane region" description="Helical" evidence="6">
    <location>
        <begin position="136"/>
        <end position="153"/>
    </location>
</feature>
<reference evidence="8 9" key="1">
    <citation type="submission" date="2020-08" db="EMBL/GenBank/DDBJ databases">
        <title>Genomic Encyclopedia of Type Strains, Phase IV (KMG-IV): sequencing the most valuable type-strain genomes for metagenomic binning, comparative biology and taxonomic classification.</title>
        <authorList>
            <person name="Goeker M."/>
        </authorList>
    </citation>
    <scope>NUCLEOTIDE SEQUENCE [LARGE SCALE GENOMIC DNA]</scope>
    <source>
        <strain evidence="8 9">DSM 11590</strain>
    </source>
</reference>